<dbReference type="EMBL" id="QELB01000046">
    <property type="protein sequence ID" value="RKU96587.1"/>
    <property type="molecule type" value="Genomic_DNA"/>
</dbReference>
<reference evidence="1 2" key="1">
    <citation type="submission" date="2018-04" db="EMBL/GenBank/DDBJ databases">
        <title>Complete genome sequences of Helicobacter pylori.</title>
        <authorList>
            <person name="Palau M."/>
            <person name="Minana-Galbis D."/>
        </authorList>
    </citation>
    <scope>NUCLEOTIDE SEQUENCE [LARGE SCALE GENOMIC DNA]</scope>
    <source>
        <strain evidence="1 2">B518</strain>
    </source>
</reference>
<evidence type="ECO:0000313" key="2">
    <source>
        <dbReference type="Proteomes" id="UP000272192"/>
    </source>
</evidence>
<comment type="caution">
    <text evidence="1">The sequence shown here is derived from an EMBL/GenBank/DDBJ whole genome shotgun (WGS) entry which is preliminary data.</text>
</comment>
<accession>A0A7Z6SS97</accession>
<protein>
    <submittedName>
        <fullName evidence="1">Uncharacterized protein</fullName>
    </submittedName>
</protein>
<name>A0A7Z6SS97_HELPX</name>
<evidence type="ECO:0000313" key="1">
    <source>
        <dbReference type="EMBL" id="RKU96587.1"/>
    </source>
</evidence>
<organism evidence="1 2">
    <name type="scientific">Helicobacter pylori</name>
    <name type="common">Campylobacter pylori</name>
    <dbReference type="NCBI Taxonomy" id="210"/>
    <lineage>
        <taxon>Bacteria</taxon>
        <taxon>Pseudomonadati</taxon>
        <taxon>Campylobacterota</taxon>
        <taxon>Epsilonproteobacteria</taxon>
        <taxon>Campylobacterales</taxon>
        <taxon>Helicobacteraceae</taxon>
        <taxon>Helicobacter</taxon>
    </lineage>
</organism>
<proteinExistence type="predicted"/>
<gene>
    <name evidence="1" type="ORF">DB721_02040</name>
</gene>
<dbReference type="AlphaFoldDB" id="A0A7Z6SS97"/>
<sequence>MGFLLSCFKTLFCCKILKEIGGILIILPLLTPPKTKPPNPKRPHHKKSSLAFRKLFEHLF</sequence>
<dbReference type="Proteomes" id="UP000272192">
    <property type="component" value="Unassembled WGS sequence"/>
</dbReference>